<keyword evidence="4" id="KW-0472">Membrane</keyword>
<dbReference type="InterPro" id="IPR029787">
    <property type="entry name" value="Nucleotide_cyclase"/>
</dbReference>
<protein>
    <recommendedName>
        <fullName evidence="1">diguanylate cyclase</fullName>
        <ecNumber evidence="1">2.7.7.65</ecNumber>
    </recommendedName>
</protein>
<dbReference type="EMBL" id="JBEPMM010000001">
    <property type="protein sequence ID" value="MET3690644.1"/>
    <property type="molecule type" value="Genomic_DNA"/>
</dbReference>
<dbReference type="PANTHER" id="PTHR45138:SF9">
    <property type="entry name" value="DIGUANYLATE CYCLASE DGCM-RELATED"/>
    <property type="match status" value="1"/>
</dbReference>
<dbReference type="InterPro" id="IPR000160">
    <property type="entry name" value="GGDEF_dom"/>
</dbReference>
<dbReference type="Gene3D" id="3.30.70.270">
    <property type="match status" value="1"/>
</dbReference>
<gene>
    <name evidence="7" type="ORF">ABID43_000163</name>
</gene>
<dbReference type="PROSITE" id="PS50885">
    <property type="entry name" value="HAMP"/>
    <property type="match status" value="1"/>
</dbReference>
<dbReference type="Pfam" id="PF00990">
    <property type="entry name" value="GGDEF"/>
    <property type="match status" value="1"/>
</dbReference>
<accession>A0ABV2KZ30</accession>
<keyword evidence="4" id="KW-1133">Transmembrane helix</keyword>
<dbReference type="RefSeq" id="WP_238279963.1">
    <property type="nucleotide sequence ID" value="NZ_BPQL01000069.1"/>
</dbReference>
<dbReference type="PANTHER" id="PTHR45138">
    <property type="entry name" value="REGULATORY COMPONENTS OF SENSORY TRANSDUCTION SYSTEM"/>
    <property type="match status" value="1"/>
</dbReference>
<dbReference type="SUPFAM" id="SSF55073">
    <property type="entry name" value="Nucleotide cyclase"/>
    <property type="match status" value="1"/>
</dbReference>
<evidence type="ECO:0000256" key="1">
    <source>
        <dbReference type="ARBA" id="ARBA00012528"/>
    </source>
</evidence>
<proteinExistence type="predicted"/>
<dbReference type="Proteomes" id="UP001549145">
    <property type="component" value="Unassembled WGS sequence"/>
</dbReference>
<evidence type="ECO:0000313" key="8">
    <source>
        <dbReference type="Proteomes" id="UP001549145"/>
    </source>
</evidence>
<feature type="domain" description="GGDEF" evidence="6">
    <location>
        <begin position="295"/>
        <end position="424"/>
    </location>
</feature>
<feature type="transmembrane region" description="Helical" evidence="4">
    <location>
        <begin position="155"/>
        <end position="177"/>
    </location>
</feature>
<evidence type="ECO:0000256" key="3">
    <source>
        <dbReference type="SAM" id="MobiDB-lite"/>
    </source>
</evidence>
<sequence>MRVIFGCYVVVAVALTGVQMAIEYRRASDRLQEDVAAMQRTFSPGLEDALWRYNAAVLGGILTGMKEIPVVLGVEVRDERGERVQALGTVTGAQGHAVRVDAEGRESPVTPGFGRPFSRTFALVHTERDGQRFPVGSWTLHSDDAIALDQVKNTLVVILINAMLKSFVLALIFFVVIRHMVGQPLSQISRFLAQLDADNLGARPLRLSTGGRHELHALTDTLNGMARRLRRAFADNAHLMDELRAVNASLQARVEERTRELEHLAHTDLLTGLDNRRRLDAALEACAIQSRADGAPFSVILADVDHFKAINDRHGHKVGDRVLVALAAALRDGVRPGDTLGRWGGEEFMIVCPGTGLAQARALAEALCHRIAATSLPLTGPQTCSFGVAESRVGESPDCLVTRADGALYHCKGNGRNHVETQSGPQDRERGAA</sequence>
<name>A0ABV2KZ30_9HYPH</name>
<dbReference type="SMART" id="SM00267">
    <property type="entry name" value="GGDEF"/>
    <property type="match status" value="1"/>
</dbReference>
<dbReference type="InterPro" id="IPR003660">
    <property type="entry name" value="HAMP_dom"/>
</dbReference>
<dbReference type="PROSITE" id="PS50887">
    <property type="entry name" value="GGDEF"/>
    <property type="match status" value="1"/>
</dbReference>
<feature type="domain" description="HAMP" evidence="5">
    <location>
        <begin position="179"/>
        <end position="234"/>
    </location>
</feature>
<dbReference type="EC" id="2.7.7.65" evidence="1"/>
<dbReference type="NCBIfam" id="TIGR00254">
    <property type="entry name" value="GGDEF"/>
    <property type="match status" value="1"/>
</dbReference>
<comment type="catalytic activity">
    <reaction evidence="2">
        <text>2 GTP = 3',3'-c-di-GMP + 2 diphosphate</text>
        <dbReference type="Rhea" id="RHEA:24898"/>
        <dbReference type="ChEBI" id="CHEBI:33019"/>
        <dbReference type="ChEBI" id="CHEBI:37565"/>
        <dbReference type="ChEBI" id="CHEBI:58805"/>
        <dbReference type="EC" id="2.7.7.65"/>
    </reaction>
</comment>
<dbReference type="InterPro" id="IPR043128">
    <property type="entry name" value="Rev_trsase/Diguanyl_cyclase"/>
</dbReference>
<reference evidence="7 8" key="1">
    <citation type="submission" date="2024-06" db="EMBL/GenBank/DDBJ databases">
        <title>Genomic Encyclopedia of Type Strains, Phase IV (KMG-IV): sequencing the most valuable type-strain genomes for metagenomic binning, comparative biology and taxonomic classification.</title>
        <authorList>
            <person name="Goeker M."/>
        </authorList>
    </citation>
    <scope>NUCLEOTIDE SEQUENCE [LARGE SCALE GENOMIC DNA]</scope>
    <source>
        <strain evidence="7 8">DSM 21331</strain>
    </source>
</reference>
<dbReference type="InterPro" id="IPR050469">
    <property type="entry name" value="Diguanylate_Cyclase"/>
</dbReference>
<evidence type="ECO:0000259" key="6">
    <source>
        <dbReference type="PROSITE" id="PS50887"/>
    </source>
</evidence>
<comment type="caution">
    <text evidence="7">The sequence shown here is derived from an EMBL/GenBank/DDBJ whole genome shotgun (WGS) entry which is preliminary data.</text>
</comment>
<keyword evidence="8" id="KW-1185">Reference proteome</keyword>
<dbReference type="CDD" id="cd01949">
    <property type="entry name" value="GGDEF"/>
    <property type="match status" value="1"/>
</dbReference>
<feature type="region of interest" description="Disordered" evidence="3">
    <location>
        <begin position="414"/>
        <end position="433"/>
    </location>
</feature>
<evidence type="ECO:0000313" key="7">
    <source>
        <dbReference type="EMBL" id="MET3690644.1"/>
    </source>
</evidence>
<evidence type="ECO:0000256" key="2">
    <source>
        <dbReference type="ARBA" id="ARBA00034247"/>
    </source>
</evidence>
<evidence type="ECO:0000259" key="5">
    <source>
        <dbReference type="PROSITE" id="PS50885"/>
    </source>
</evidence>
<organism evidence="7 8">
    <name type="scientific">Methylobacterium goesingense</name>
    <dbReference type="NCBI Taxonomy" id="243690"/>
    <lineage>
        <taxon>Bacteria</taxon>
        <taxon>Pseudomonadati</taxon>
        <taxon>Pseudomonadota</taxon>
        <taxon>Alphaproteobacteria</taxon>
        <taxon>Hyphomicrobiales</taxon>
        <taxon>Methylobacteriaceae</taxon>
        <taxon>Methylobacterium</taxon>
    </lineage>
</organism>
<evidence type="ECO:0000256" key="4">
    <source>
        <dbReference type="SAM" id="Phobius"/>
    </source>
</evidence>
<keyword evidence="4" id="KW-0812">Transmembrane</keyword>
<dbReference type="Gene3D" id="6.10.340.10">
    <property type="match status" value="1"/>
</dbReference>